<accession>A0A5B6VCU3</accession>
<organism evidence="2 3">
    <name type="scientific">Gossypium australe</name>
    <dbReference type="NCBI Taxonomy" id="47621"/>
    <lineage>
        <taxon>Eukaryota</taxon>
        <taxon>Viridiplantae</taxon>
        <taxon>Streptophyta</taxon>
        <taxon>Embryophyta</taxon>
        <taxon>Tracheophyta</taxon>
        <taxon>Spermatophyta</taxon>
        <taxon>Magnoliopsida</taxon>
        <taxon>eudicotyledons</taxon>
        <taxon>Gunneridae</taxon>
        <taxon>Pentapetalae</taxon>
        <taxon>rosids</taxon>
        <taxon>malvids</taxon>
        <taxon>Malvales</taxon>
        <taxon>Malvaceae</taxon>
        <taxon>Malvoideae</taxon>
        <taxon>Gossypium</taxon>
    </lineage>
</organism>
<keyword evidence="3" id="KW-1185">Reference proteome</keyword>
<dbReference type="SUPFAM" id="SSF56672">
    <property type="entry name" value="DNA/RNA polymerases"/>
    <property type="match status" value="1"/>
</dbReference>
<feature type="domain" description="Reverse transcriptase/retrotransposon-derived protein RNase H-like" evidence="1">
    <location>
        <begin position="100"/>
        <end position="146"/>
    </location>
</feature>
<gene>
    <name evidence="2" type="ORF">EPI10_001981</name>
</gene>
<dbReference type="OrthoDB" id="996762at2759"/>
<dbReference type="InterPro" id="IPR043128">
    <property type="entry name" value="Rev_trsase/Diguanyl_cyclase"/>
</dbReference>
<dbReference type="Proteomes" id="UP000325315">
    <property type="component" value="Unassembled WGS sequence"/>
</dbReference>
<reference evidence="3" key="1">
    <citation type="journal article" date="2019" name="Plant Biotechnol. J.">
        <title>Genome sequencing of the Australian wild diploid species Gossypium australe highlights disease resistance and delayed gland morphogenesis.</title>
        <authorList>
            <person name="Cai Y."/>
            <person name="Cai X."/>
            <person name="Wang Q."/>
            <person name="Wang P."/>
            <person name="Zhang Y."/>
            <person name="Cai C."/>
            <person name="Xu Y."/>
            <person name="Wang K."/>
            <person name="Zhou Z."/>
            <person name="Wang C."/>
            <person name="Geng S."/>
            <person name="Li B."/>
            <person name="Dong Q."/>
            <person name="Hou Y."/>
            <person name="Wang H."/>
            <person name="Ai P."/>
            <person name="Liu Z."/>
            <person name="Yi F."/>
            <person name="Sun M."/>
            <person name="An G."/>
            <person name="Cheng J."/>
            <person name="Zhang Y."/>
            <person name="Shi Q."/>
            <person name="Xie Y."/>
            <person name="Shi X."/>
            <person name="Chang Y."/>
            <person name="Huang F."/>
            <person name="Chen Y."/>
            <person name="Hong S."/>
            <person name="Mi L."/>
            <person name="Sun Q."/>
            <person name="Zhang L."/>
            <person name="Zhou B."/>
            <person name="Peng R."/>
            <person name="Zhang X."/>
            <person name="Liu F."/>
        </authorList>
    </citation>
    <scope>NUCLEOTIDE SEQUENCE [LARGE SCALE GENOMIC DNA]</scope>
    <source>
        <strain evidence="3">cv. PA1801</strain>
    </source>
</reference>
<dbReference type="Gene3D" id="3.30.70.270">
    <property type="match status" value="1"/>
</dbReference>
<dbReference type="PANTHER" id="PTHR46148">
    <property type="entry name" value="CHROMO DOMAIN-CONTAINING PROTEIN"/>
    <property type="match status" value="1"/>
</dbReference>
<name>A0A5B6VCU3_9ROSI</name>
<evidence type="ECO:0000259" key="1">
    <source>
        <dbReference type="Pfam" id="PF17919"/>
    </source>
</evidence>
<dbReference type="AlphaFoldDB" id="A0A5B6VCU3"/>
<protein>
    <submittedName>
        <fullName evidence="2">Chromo domain-containing protein</fullName>
    </submittedName>
</protein>
<dbReference type="EMBL" id="SMMG02000007">
    <property type="protein sequence ID" value="KAA3466922.1"/>
    <property type="molecule type" value="Genomic_DNA"/>
</dbReference>
<dbReference type="PANTHER" id="PTHR46148:SF44">
    <property type="entry name" value="GAG-POL POLYPROTEIN"/>
    <property type="match status" value="1"/>
</dbReference>
<evidence type="ECO:0000313" key="3">
    <source>
        <dbReference type="Proteomes" id="UP000325315"/>
    </source>
</evidence>
<comment type="caution">
    <text evidence="2">The sequence shown here is derived from an EMBL/GenBank/DDBJ whole genome shotgun (WGS) entry which is preliminary data.</text>
</comment>
<proteinExistence type="predicted"/>
<dbReference type="Pfam" id="PF17919">
    <property type="entry name" value="RT_RNaseH_2"/>
    <property type="match status" value="1"/>
</dbReference>
<dbReference type="InterPro" id="IPR041577">
    <property type="entry name" value="RT_RNaseH_2"/>
</dbReference>
<evidence type="ECO:0000313" key="2">
    <source>
        <dbReference type="EMBL" id="KAA3466922.1"/>
    </source>
</evidence>
<sequence>MFGRKGKQSLRFIGPYKLELPPKLDPIRDVFHVSMYRRYCLDPSHTISINEVEILDYEVKTLRQKKIPLVKVLWKNHGVNEVTWEFEESCLLRKNVSFKWMNDQQASFEKLKTVLTQAPILIHPESRKKYVVYSGASYTSLRFVLM</sequence>
<dbReference type="InterPro" id="IPR043502">
    <property type="entry name" value="DNA/RNA_pol_sf"/>
</dbReference>